<feature type="compositionally biased region" description="Low complexity" evidence="1">
    <location>
        <begin position="309"/>
        <end position="321"/>
    </location>
</feature>
<gene>
    <name evidence="2" type="ORF">PRK78_004926</name>
</gene>
<proteinExistence type="predicted"/>
<reference evidence="2" key="1">
    <citation type="submission" date="2023-03" db="EMBL/GenBank/DDBJ databases">
        <title>Emydomyces testavorans Genome Sequence.</title>
        <authorList>
            <person name="Hoyer L."/>
        </authorList>
    </citation>
    <scope>NUCLEOTIDE SEQUENCE</scope>
    <source>
        <strain evidence="2">16-2883</strain>
    </source>
</reference>
<accession>A0AAF0DKS5</accession>
<feature type="region of interest" description="Disordered" evidence="1">
    <location>
        <begin position="255"/>
        <end position="338"/>
    </location>
</feature>
<feature type="compositionally biased region" description="Acidic residues" evidence="1">
    <location>
        <begin position="267"/>
        <end position="281"/>
    </location>
</feature>
<evidence type="ECO:0000256" key="1">
    <source>
        <dbReference type="SAM" id="MobiDB-lite"/>
    </source>
</evidence>
<evidence type="ECO:0000313" key="3">
    <source>
        <dbReference type="Proteomes" id="UP001219355"/>
    </source>
</evidence>
<name>A0AAF0DKS5_9EURO</name>
<dbReference type="EMBL" id="CP120629">
    <property type="protein sequence ID" value="WEW59452.1"/>
    <property type="molecule type" value="Genomic_DNA"/>
</dbReference>
<evidence type="ECO:0000313" key="2">
    <source>
        <dbReference type="EMBL" id="WEW59452.1"/>
    </source>
</evidence>
<dbReference type="Proteomes" id="UP001219355">
    <property type="component" value="Chromosome 3"/>
</dbReference>
<protein>
    <submittedName>
        <fullName evidence="2">Uncharacterized protein</fullName>
    </submittedName>
</protein>
<feature type="compositionally biased region" description="Polar residues" evidence="1">
    <location>
        <begin position="322"/>
        <end position="335"/>
    </location>
</feature>
<organism evidence="2 3">
    <name type="scientific">Emydomyces testavorans</name>
    <dbReference type="NCBI Taxonomy" id="2070801"/>
    <lineage>
        <taxon>Eukaryota</taxon>
        <taxon>Fungi</taxon>
        <taxon>Dikarya</taxon>
        <taxon>Ascomycota</taxon>
        <taxon>Pezizomycotina</taxon>
        <taxon>Eurotiomycetes</taxon>
        <taxon>Eurotiomycetidae</taxon>
        <taxon>Onygenales</taxon>
        <taxon>Nannizziopsiaceae</taxon>
        <taxon>Emydomyces</taxon>
    </lineage>
</organism>
<sequence>MRSSTVLFKEEYASTLITHSEVQPCIAELLRTGYHPPQLILRVERVIEVPIILSSSPSRDATPLFATSCSLLASATNEAEQVPTCRTFRIFLSDGELVIQALLKRELHYFVSTGEVVPGAVLELERYEVRRAKRIFSRDGSGNDKGEDLAQVVFLAVERFRRVNSGGGGGAANTRSFGVIERGVPVVKVKTMEKKRHRDAWDEQDMCELLRLKRAKLPDRDTKLDDEATEVKNLLFMGEIETLRCNDEDLETDLLEDTKLAPSESSFQEEEEEGEEEEAEADQPSSPHNNVLALQIKPSKPQNPPPQNHNPISSSILSPSPTTAKFKTNLSNAPRQPSLPITRPLNLLPIHTLLHPPRPLPKRNYIVDLFAIISWISPTTITRPNMPLKRDLRVIDPSFQFHPYRNQHASNPKLELGLSVSVFVAAEGFCPAVGTIALFRSLKTHEWEGVSLNAYEKDCGGGREWFVSERERLEGWGYDVAGMKKWWEEWSVERERR</sequence>
<dbReference type="AlphaFoldDB" id="A0AAF0DKS5"/>
<keyword evidence="3" id="KW-1185">Reference proteome</keyword>